<evidence type="ECO:0000313" key="3">
    <source>
        <dbReference type="EMBL" id="KMQ64737.1"/>
    </source>
</evidence>
<proteinExistence type="inferred from homology"/>
<feature type="domain" description="Activator of Hsp90 ATPase homologue 1/2-like C-terminal" evidence="2">
    <location>
        <begin position="14"/>
        <end position="133"/>
    </location>
</feature>
<dbReference type="CDD" id="cd07814">
    <property type="entry name" value="SRPBCC_CalC_Aha1-like"/>
    <property type="match status" value="1"/>
</dbReference>
<evidence type="ECO:0000259" key="2">
    <source>
        <dbReference type="Pfam" id="PF08327"/>
    </source>
</evidence>
<dbReference type="OrthoDB" id="287565at2"/>
<dbReference type="EMBL" id="LFND01000003">
    <property type="protein sequence ID" value="KMQ64737.1"/>
    <property type="molecule type" value="Genomic_DNA"/>
</dbReference>
<dbReference type="PATRIC" id="fig|558151.6.peg.2302"/>
<dbReference type="STRING" id="558151.ACM46_10900"/>
<sequence>MDNSFSILHNLEVDATLENVFQMVSVPEFLNEWWTHYCQGTPEPDSEYTFEFSETDILKGKVSKLSAPYEIEFLITEGDKDWIGTKVGFILEETGKGVRISFHHTEWKNTNEHFRQTSFCWALYLRILRKFVEEGLHVPYKDRYTY</sequence>
<dbReference type="InterPro" id="IPR013538">
    <property type="entry name" value="ASHA1/2-like_C"/>
</dbReference>
<comment type="similarity">
    <text evidence="1">Belongs to the AHA1 family.</text>
</comment>
<protein>
    <recommendedName>
        <fullName evidence="2">Activator of Hsp90 ATPase homologue 1/2-like C-terminal domain-containing protein</fullName>
    </recommendedName>
</protein>
<dbReference type="Proteomes" id="UP000036261">
    <property type="component" value="Unassembled WGS sequence"/>
</dbReference>
<dbReference type="Gene3D" id="3.30.530.20">
    <property type="match status" value="1"/>
</dbReference>
<name>A0A0J7IF29_9FLAO</name>
<dbReference type="AlphaFoldDB" id="A0A0J7IF29"/>
<keyword evidence="4" id="KW-1185">Reference proteome</keyword>
<reference evidence="3 4" key="1">
    <citation type="journal article" date="2013" name="Int. J. Syst. Evol. Microbiol.">
        <title>Chryseobacterium angstadtii sp. nov., isolated from a newt tank.</title>
        <authorList>
            <person name="Kirk K.E."/>
            <person name="Hoffman J.A."/>
            <person name="Smith K.A."/>
            <person name="Strahan B.L."/>
            <person name="Failor K.C."/>
            <person name="Krebs J.E."/>
            <person name="Gale A.N."/>
            <person name="Do T.D."/>
            <person name="Sontag T.C."/>
            <person name="Batties A.M."/>
            <person name="Mistiszyn K."/>
            <person name="Newman J.D."/>
        </authorList>
    </citation>
    <scope>NUCLEOTIDE SEQUENCE [LARGE SCALE GENOMIC DNA]</scope>
    <source>
        <strain evidence="3 4">KM</strain>
    </source>
</reference>
<evidence type="ECO:0000256" key="1">
    <source>
        <dbReference type="ARBA" id="ARBA00006817"/>
    </source>
</evidence>
<gene>
    <name evidence="3" type="ORF">ACM46_10900</name>
</gene>
<dbReference type="Pfam" id="PF08327">
    <property type="entry name" value="AHSA1"/>
    <property type="match status" value="1"/>
</dbReference>
<comment type="caution">
    <text evidence="3">The sequence shown here is derived from an EMBL/GenBank/DDBJ whole genome shotgun (WGS) entry which is preliminary data.</text>
</comment>
<accession>A0A0J7IF29</accession>
<evidence type="ECO:0000313" key="4">
    <source>
        <dbReference type="Proteomes" id="UP000036261"/>
    </source>
</evidence>
<organism evidence="3 4">
    <name type="scientific">Chryseobacterium angstadtii</name>
    <dbReference type="NCBI Taxonomy" id="558151"/>
    <lineage>
        <taxon>Bacteria</taxon>
        <taxon>Pseudomonadati</taxon>
        <taxon>Bacteroidota</taxon>
        <taxon>Flavobacteriia</taxon>
        <taxon>Flavobacteriales</taxon>
        <taxon>Weeksellaceae</taxon>
        <taxon>Chryseobacterium group</taxon>
        <taxon>Chryseobacterium</taxon>
    </lineage>
</organism>
<dbReference type="RefSeq" id="WP_048506670.1">
    <property type="nucleotide sequence ID" value="NZ_LFND01000003.1"/>
</dbReference>
<dbReference type="InterPro" id="IPR023393">
    <property type="entry name" value="START-like_dom_sf"/>
</dbReference>
<dbReference type="SUPFAM" id="SSF55961">
    <property type="entry name" value="Bet v1-like"/>
    <property type="match status" value="1"/>
</dbReference>